<proteinExistence type="predicted"/>
<comment type="caution">
    <text evidence="2">The sequence shown here is derived from an EMBL/GenBank/DDBJ whole genome shotgun (WGS) entry which is preliminary data.</text>
</comment>
<dbReference type="AlphaFoldDB" id="A0A2H0U6Z4"/>
<feature type="transmembrane region" description="Helical" evidence="1">
    <location>
        <begin position="12"/>
        <end position="35"/>
    </location>
</feature>
<keyword evidence="1" id="KW-0812">Transmembrane</keyword>
<feature type="transmembrane region" description="Helical" evidence="1">
    <location>
        <begin position="41"/>
        <end position="64"/>
    </location>
</feature>
<evidence type="ECO:0000256" key="1">
    <source>
        <dbReference type="SAM" id="Phobius"/>
    </source>
</evidence>
<dbReference type="Pfam" id="PF14373">
    <property type="entry name" value="Imm_superinfect"/>
    <property type="match status" value="1"/>
</dbReference>
<evidence type="ECO:0000313" key="3">
    <source>
        <dbReference type="Proteomes" id="UP000231379"/>
    </source>
</evidence>
<dbReference type="Proteomes" id="UP000231379">
    <property type="component" value="Unassembled WGS sequence"/>
</dbReference>
<evidence type="ECO:0000313" key="2">
    <source>
        <dbReference type="EMBL" id="PIR82197.1"/>
    </source>
</evidence>
<sequence>MKSGILGHHRMTEFVVILGFLYVYFFPTFLAYILRHVNPRAIFFTNFMIGWTVVGWILVLVWVFDTKKPG</sequence>
<dbReference type="EMBL" id="PFBM01000021">
    <property type="protein sequence ID" value="PIR82197.1"/>
    <property type="molecule type" value="Genomic_DNA"/>
</dbReference>
<organism evidence="2 3">
    <name type="scientific">Candidatus Kaiserbacteria bacterium CG10_big_fil_rev_8_21_14_0_10_59_10</name>
    <dbReference type="NCBI Taxonomy" id="1974612"/>
    <lineage>
        <taxon>Bacteria</taxon>
        <taxon>Candidatus Kaiseribacteriota</taxon>
    </lineage>
</organism>
<reference evidence="3" key="1">
    <citation type="submission" date="2017-09" db="EMBL/GenBank/DDBJ databases">
        <title>Depth-based differentiation of microbial function through sediment-hosted aquifers and enrichment of novel symbionts in the deep terrestrial subsurface.</title>
        <authorList>
            <person name="Probst A.J."/>
            <person name="Ladd B."/>
            <person name="Jarett J.K."/>
            <person name="Geller-Mcgrath D.E."/>
            <person name="Sieber C.M.K."/>
            <person name="Emerson J.B."/>
            <person name="Anantharaman K."/>
            <person name="Thomas B.C."/>
            <person name="Malmstrom R."/>
            <person name="Stieglmeier M."/>
            <person name="Klingl A."/>
            <person name="Woyke T."/>
            <person name="Ryan C.M."/>
            <person name="Banfield J.F."/>
        </authorList>
    </citation>
    <scope>NUCLEOTIDE SEQUENCE [LARGE SCALE GENOMIC DNA]</scope>
</reference>
<dbReference type="InterPro" id="IPR016410">
    <property type="entry name" value="Phage_imm"/>
</dbReference>
<name>A0A2H0U6Z4_9BACT</name>
<accession>A0A2H0U6Z4</accession>
<keyword evidence="1" id="KW-0472">Membrane</keyword>
<keyword evidence="1" id="KW-1133">Transmembrane helix</keyword>
<protein>
    <submittedName>
        <fullName evidence="2">Superinfection immunity protein</fullName>
    </submittedName>
</protein>
<gene>
    <name evidence="2" type="ORF">COU20_03500</name>
</gene>